<comment type="caution">
    <text evidence="1">The sequence shown here is derived from an EMBL/GenBank/DDBJ whole genome shotgun (WGS) entry which is preliminary data.</text>
</comment>
<dbReference type="AlphaFoldDB" id="A0ABD6BW26"/>
<keyword evidence="2" id="KW-1185">Reference proteome</keyword>
<dbReference type="PANTHER" id="PTHR39518">
    <property type="entry name" value="UPF0215 PROTEIN MJ1150"/>
    <property type="match status" value="1"/>
</dbReference>
<organism evidence="1 2">
    <name type="scientific">Halolamina litorea</name>
    <dbReference type="NCBI Taxonomy" id="1515593"/>
    <lineage>
        <taxon>Archaea</taxon>
        <taxon>Methanobacteriati</taxon>
        <taxon>Methanobacteriota</taxon>
        <taxon>Stenosarchaea group</taxon>
        <taxon>Halobacteria</taxon>
        <taxon>Halobacteriales</taxon>
        <taxon>Haloferacaceae</taxon>
    </lineage>
</organism>
<protein>
    <submittedName>
        <fullName evidence="1">DUF99 family protein</fullName>
    </submittedName>
</protein>
<dbReference type="RefSeq" id="WP_267647967.1">
    <property type="nucleotide sequence ID" value="NZ_JANHGR010000002.1"/>
</dbReference>
<sequence length="209" mass="21953">MKPGQRALGVAFSDGETVSTCAGAVVRADRVVDGLAYERCAVGGDDATDAVCTLIGRIDRPDVAALLLAGVAPAWFNLLDPVRIHDETGLPTLSISFESSPGLAPAIREHFDGAAREWRLDAYDALPPRRSLSVNDERLFVRAVGVDAPVAESAGAESRAGDGIPPLAPDCEAAQLVRGFTPEGGRPEPLRVARLAARAGREFGARLTE</sequence>
<dbReference type="PANTHER" id="PTHR39518:SF2">
    <property type="entry name" value="UPF0215 PROTEIN MJ1150"/>
    <property type="match status" value="1"/>
</dbReference>
<proteinExistence type="predicted"/>
<evidence type="ECO:0000313" key="2">
    <source>
        <dbReference type="Proteomes" id="UP001597139"/>
    </source>
</evidence>
<reference evidence="1 2" key="1">
    <citation type="journal article" date="2019" name="Int. J. Syst. Evol. Microbiol.">
        <title>The Global Catalogue of Microorganisms (GCM) 10K type strain sequencing project: providing services to taxonomists for standard genome sequencing and annotation.</title>
        <authorList>
            <consortium name="The Broad Institute Genomics Platform"/>
            <consortium name="The Broad Institute Genome Sequencing Center for Infectious Disease"/>
            <person name="Wu L."/>
            <person name="Ma J."/>
        </authorList>
    </citation>
    <scope>NUCLEOTIDE SEQUENCE [LARGE SCALE GENOMIC DNA]</scope>
    <source>
        <strain evidence="1 2">CGMCC 1.12859</strain>
    </source>
</reference>
<dbReference type="Proteomes" id="UP001597139">
    <property type="component" value="Unassembled WGS sequence"/>
</dbReference>
<dbReference type="EMBL" id="JBHUCZ010000010">
    <property type="protein sequence ID" value="MFD1568318.1"/>
    <property type="molecule type" value="Genomic_DNA"/>
</dbReference>
<accession>A0ABD6BW26</accession>
<dbReference type="Pfam" id="PF01949">
    <property type="entry name" value="Endo_dU"/>
    <property type="match status" value="1"/>
</dbReference>
<evidence type="ECO:0000313" key="1">
    <source>
        <dbReference type="EMBL" id="MFD1568318.1"/>
    </source>
</evidence>
<dbReference type="InterPro" id="IPR002802">
    <property type="entry name" value="Endo_dU"/>
</dbReference>
<name>A0ABD6BW26_9EURY</name>
<gene>
    <name evidence="1" type="ORF">ACFSAU_12545</name>
</gene>
<dbReference type="Gene3D" id="3.30.2170.10">
    <property type="entry name" value="archaeoglobus fulgidus dsm 4304 superfamily"/>
    <property type="match status" value="1"/>
</dbReference>